<dbReference type="GeneID" id="6008352"/>
<feature type="chain" id="PRO_5002724501" evidence="1">
    <location>
        <begin position="25"/>
        <end position="117"/>
    </location>
</feature>
<proteinExistence type="predicted"/>
<dbReference type="EMBL" id="AACS02000007">
    <property type="protein sequence ID" value="EAU89911.2"/>
    <property type="molecule type" value="Genomic_DNA"/>
</dbReference>
<evidence type="ECO:0000313" key="3">
    <source>
        <dbReference type="Proteomes" id="UP000001861"/>
    </source>
</evidence>
<dbReference type="RefSeq" id="XP_001831876.2">
    <property type="nucleotide sequence ID" value="XM_001831824.2"/>
</dbReference>
<evidence type="ECO:0000256" key="1">
    <source>
        <dbReference type="SAM" id="SignalP"/>
    </source>
</evidence>
<feature type="signal peptide" evidence="1">
    <location>
        <begin position="1"/>
        <end position="24"/>
    </location>
</feature>
<dbReference type="HOGENOM" id="CLU_2084744_0_0_1"/>
<reference evidence="2 3" key="1">
    <citation type="journal article" date="2010" name="Proc. Natl. Acad. Sci. U.S.A.">
        <title>Insights into evolution of multicellular fungi from the assembled chromosomes of the mushroom Coprinopsis cinerea (Coprinus cinereus).</title>
        <authorList>
            <person name="Stajich J.E."/>
            <person name="Wilke S.K."/>
            <person name="Ahren D."/>
            <person name="Au C.H."/>
            <person name="Birren B.W."/>
            <person name="Borodovsky M."/>
            <person name="Burns C."/>
            <person name="Canback B."/>
            <person name="Casselton L.A."/>
            <person name="Cheng C.K."/>
            <person name="Deng J."/>
            <person name="Dietrich F.S."/>
            <person name="Fargo D.C."/>
            <person name="Farman M.L."/>
            <person name="Gathman A.C."/>
            <person name="Goldberg J."/>
            <person name="Guigo R."/>
            <person name="Hoegger P.J."/>
            <person name="Hooker J.B."/>
            <person name="Huggins A."/>
            <person name="James T.Y."/>
            <person name="Kamada T."/>
            <person name="Kilaru S."/>
            <person name="Kodira C."/>
            <person name="Kues U."/>
            <person name="Kupfer D."/>
            <person name="Kwan H.S."/>
            <person name="Lomsadze A."/>
            <person name="Li W."/>
            <person name="Lilly W.W."/>
            <person name="Ma L.J."/>
            <person name="Mackey A.J."/>
            <person name="Manning G."/>
            <person name="Martin F."/>
            <person name="Muraguchi H."/>
            <person name="Natvig D.O."/>
            <person name="Palmerini H."/>
            <person name="Ramesh M.A."/>
            <person name="Rehmeyer C.J."/>
            <person name="Roe B.A."/>
            <person name="Shenoy N."/>
            <person name="Stanke M."/>
            <person name="Ter-Hovhannisyan V."/>
            <person name="Tunlid A."/>
            <person name="Velagapudi R."/>
            <person name="Vision T.J."/>
            <person name="Zeng Q."/>
            <person name="Zolan M.E."/>
            <person name="Pukkila P.J."/>
        </authorList>
    </citation>
    <scope>NUCLEOTIDE SEQUENCE [LARGE SCALE GENOMIC DNA]</scope>
    <source>
        <strain evidence="3">Okayama-7 / 130 / ATCC MYA-4618 / FGSC 9003</strain>
    </source>
</reference>
<dbReference type="VEuPathDB" id="FungiDB:CC1G_08393"/>
<accession>A8NAM4</accession>
<evidence type="ECO:0000313" key="2">
    <source>
        <dbReference type="EMBL" id="EAU89911.2"/>
    </source>
</evidence>
<organism evidence="2 3">
    <name type="scientific">Coprinopsis cinerea (strain Okayama-7 / 130 / ATCC MYA-4618 / FGSC 9003)</name>
    <name type="common">Inky cap fungus</name>
    <name type="synonym">Hormographiella aspergillata</name>
    <dbReference type="NCBI Taxonomy" id="240176"/>
    <lineage>
        <taxon>Eukaryota</taxon>
        <taxon>Fungi</taxon>
        <taxon>Dikarya</taxon>
        <taxon>Basidiomycota</taxon>
        <taxon>Agaricomycotina</taxon>
        <taxon>Agaricomycetes</taxon>
        <taxon>Agaricomycetidae</taxon>
        <taxon>Agaricales</taxon>
        <taxon>Agaricineae</taxon>
        <taxon>Psathyrellaceae</taxon>
        <taxon>Coprinopsis</taxon>
    </lineage>
</organism>
<name>A8NAM4_COPC7</name>
<keyword evidence="1" id="KW-0732">Signal</keyword>
<sequence>MARTSFLTVSLGIVAATWLTLVRGLAIANTDPSDTAPPLPTPTIWNCFYDSAICDLETVILFRVDDSGRMTDLLLGPENYTCCGPVLVPEGGRCVYLPAGWACALSSDGTATEVVKQ</sequence>
<dbReference type="KEGG" id="cci:CC1G_08393"/>
<keyword evidence="3" id="KW-1185">Reference proteome</keyword>
<gene>
    <name evidence="2" type="ORF">CC1G_08393</name>
</gene>
<protein>
    <submittedName>
        <fullName evidence="2">Uncharacterized protein</fullName>
    </submittedName>
</protein>
<dbReference type="Proteomes" id="UP000001861">
    <property type="component" value="Unassembled WGS sequence"/>
</dbReference>
<dbReference type="InParanoid" id="A8NAM4"/>
<dbReference type="AlphaFoldDB" id="A8NAM4"/>
<comment type="caution">
    <text evidence="2">The sequence shown here is derived from an EMBL/GenBank/DDBJ whole genome shotgun (WGS) entry which is preliminary data.</text>
</comment>